<evidence type="ECO:0000256" key="8">
    <source>
        <dbReference type="HAMAP-Rule" id="MF_00193"/>
    </source>
</evidence>
<keyword evidence="2 8" id="KW-0436">Ligase</keyword>
<dbReference type="PANTHER" id="PTHR23090">
    <property type="entry name" value="NH 3 /GLUTAMINE-DEPENDENT NAD + SYNTHETASE"/>
    <property type="match status" value="1"/>
</dbReference>
<comment type="subunit">
    <text evidence="8">Homodimer.</text>
</comment>
<feature type="binding site" evidence="8">
    <location>
        <position position="46"/>
    </location>
    <ligand>
        <name>Mg(2+)</name>
        <dbReference type="ChEBI" id="CHEBI:18420"/>
    </ligand>
</feature>
<comment type="pathway">
    <text evidence="8">Cofactor biosynthesis; NAD(+) biosynthesis; NAD(+) from deamido-NAD(+) (ammonia route): step 1/1.</text>
</comment>
<dbReference type="Gene3D" id="3.40.50.620">
    <property type="entry name" value="HUPs"/>
    <property type="match status" value="1"/>
</dbReference>
<dbReference type="GO" id="GO:0005524">
    <property type="term" value="F:ATP binding"/>
    <property type="evidence" value="ECO:0007669"/>
    <property type="project" value="UniProtKB-UniRule"/>
</dbReference>
<proteinExistence type="inferred from homology"/>
<evidence type="ECO:0000256" key="1">
    <source>
        <dbReference type="ARBA" id="ARBA00005859"/>
    </source>
</evidence>
<comment type="similarity">
    <text evidence="1 8 9">Belongs to the NAD synthetase family.</text>
</comment>
<dbReference type="SUPFAM" id="SSF52402">
    <property type="entry name" value="Adenine nucleotide alpha hydrolases-like"/>
    <property type="match status" value="1"/>
</dbReference>
<dbReference type="AlphaFoldDB" id="A0A075HQF9"/>
<dbReference type="EMBL" id="KF901088">
    <property type="protein sequence ID" value="AIF17645.1"/>
    <property type="molecule type" value="Genomic_DNA"/>
</dbReference>
<feature type="binding site" evidence="8">
    <location>
        <position position="161"/>
    </location>
    <ligand>
        <name>deamido-NAD(+)</name>
        <dbReference type="ChEBI" id="CHEBI:58437"/>
        <note>ligand shared between two neighboring subunits</note>
    </ligand>
</feature>
<reference evidence="12" key="1">
    <citation type="journal article" date="2014" name="Genome Biol. Evol.">
        <title>Pangenome evidence for extensive interdomain horizontal transfer affecting lineage core and shell genes in uncultured planktonic thaumarchaeota and euryarchaeota.</title>
        <authorList>
            <person name="Deschamps P."/>
            <person name="Zivanovic Y."/>
            <person name="Moreira D."/>
            <person name="Rodriguez-Valera F."/>
            <person name="Lopez-Garcia P."/>
        </authorList>
    </citation>
    <scope>NUCLEOTIDE SEQUENCE</scope>
</reference>
<dbReference type="UniPathway" id="UPA00253">
    <property type="reaction ID" value="UER00333"/>
</dbReference>
<gene>
    <name evidence="8 12" type="primary">nadE</name>
</gene>
<feature type="binding site" description="in other chain" evidence="8">
    <location>
        <begin position="251"/>
        <end position="252"/>
    </location>
    <ligand>
        <name>deamido-NAD(+)</name>
        <dbReference type="ChEBI" id="CHEBI:58437"/>
        <note>ligand shared between two neighboring subunits</note>
    </ligand>
</feature>
<evidence type="ECO:0000256" key="4">
    <source>
        <dbReference type="ARBA" id="ARBA00022741"/>
    </source>
</evidence>
<dbReference type="EC" id="6.3.1.5" evidence="8 10"/>
<dbReference type="GO" id="GO:0009435">
    <property type="term" value="P:NAD+ biosynthetic process"/>
    <property type="evidence" value="ECO:0007669"/>
    <property type="project" value="UniProtKB-UniRule"/>
</dbReference>
<feature type="binding site" description="in other chain" evidence="8">
    <location>
        <position position="154"/>
    </location>
    <ligand>
        <name>deamido-NAD(+)</name>
        <dbReference type="ChEBI" id="CHEBI:58437"/>
        <note>ligand shared between two neighboring subunits</note>
    </ligand>
</feature>
<dbReference type="InterPro" id="IPR014729">
    <property type="entry name" value="Rossmann-like_a/b/a_fold"/>
</dbReference>
<name>A0A075HQF9_9ARCH</name>
<dbReference type="PANTHER" id="PTHR23090:SF9">
    <property type="entry name" value="GLUTAMINE-DEPENDENT NAD(+) SYNTHETASE"/>
    <property type="match status" value="1"/>
</dbReference>
<comment type="function">
    <text evidence="8">Catalyzes the ATP-dependent amidation of deamido-NAD to form NAD. Uses ammonia as a nitrogen source.</text>
</comment>
<protein>
    <recommendedName>
        <fullName evidence="8 10">NH(3)-dependent NAD(+) synthetase</fullName>
        <ecNumber evidence="8 10">6.3.1.5</ecNumber>
    </recommendedName>
</protein>
<evidence type="ECO:0000313" key="12">
    <source>
        <dbReference type="EMBL" id="AIF17645.1"/>
    </source>
</evidence>
<organism evidence="12">
    <name type="scientific">uncultured marine thaumarchaeote KM3_78_D07</name>
    <dbReference type="NCBI Taxonomy" id="1456291"/>
    <lineage>
        <taxon>Archaea</taxon>
        <taxon>Nitrososphaerota</taxon>
        <taxon>environmental samples</taxon>
    </lineage>
</organism>
<accession>A0A075HQF9</accession>
<sequence>MNQEILKKIIEQDYTKIQQDIEIFLKNAVSQNKADGVIFGLSGGIDSVSVAYLCAKIFGKNALALVMPDSTISPSSETGDALKVIGELGLDYKLIDIDVIHKIYSNHLEPDERALGNLRARIRSNIIYYYANLKNFLVLGTSDKSEYSIGYFTKFGDGSADLLPISKLYKTQLREFAKMLGVPTNIITKKSSPNLWKEHIAEDELGITFEEIDSILYCLEKRLSIDEVIKKTEIKRESVEKIYQMHENSWHKRLPPKMIVENMDEINNQDGK</sequence>
<dbReference type="InterPro" id="IPR022926">
    <property type="entry name" value="NH(3)-dep_NAD(+)_synth"/>
</dbReference>
<keyword evidence="5 8" id="KW-0067">ATP-binding</keyword>
<evidence type="ECO:0000256" key="2">
    <source>
        <dbReference type="ARBA" id="ARBA00022598"/>
    </source>
</evidence>
<keyword evidence="4 8" id="KW-0547">Nucleotide-binding</keyword>
<feature type="domain" description="NAD/GMP synthase" evidence="11">
    <location>
        <begin position="19"/>
        <end position="256"/>
    </location>
</feature>
<feature type="binding site" evidence="8">
    <location>
        <begin position="40"/>
        <end position="47"/>
    </location>
    <ligand>
        <name>ATP</name>
        <dbReference type="ChEBI" id="CHEBI:30616"/>
    </ligand>
</feature>
<dbReference type="GO" id="GO:0008795">
    <property type="term" value="F:NAD+ synthase activity"/>
    <property type="evidence" value="ECO:0007669"/>
    <property type="project" value="UniProtKB-UniRule"/>
</dbReference>
<feature type="binding site" evidence="8">
    <location>
        <position position="141"/>
    </location>
    <ligand>
        <name>ATP</name>
        <dbReference type="ChEBI" id="CHEBI:30616"/>
    </ligand>
</feature>
<dbReference type="InterPro" id="IPR003694">
    <property type="entry name" value="NAD_synthase"/>
</dbReference>
<keyword evidence="7 8" id="KW-0520">NAD</keyword>
<evidence type="ECO:0000256" key="3">
    <source>
        <dbReference type="ARBA" id="ARBA00022723"/>
    </source>
</evidence>
<dbReference type="NCBIfam" id="TIGR00552">
    <property type="entry name" value="nadE"/>
    <property type="match status" value="1"/>
</dbReference>
<dbReference type="GO" id="GO:0003952">
    <property type="term" value="F:NAD+ synthase (glutamine-hydrolyzing) activity"/>
    <property type="evidence" value="ECO:0007669"/>
    <property type="project" value="InterPro"/>
</dbReference>
<dbReference type="HAMAP" id="MF_00193">
    <property type="entry name" value="NadE_ammonia_dep"/>
    <property type="match status" value="1"/>
</dbReference>
<evidence type="ECO:0000256" key="5">
    <source>
        <dbReference type="ARBA" id="ARBA00022840"/>
    </source>
</evidence>
<keyword evidence="6 8" id="KW-0460">Magnesium</keyword>
<feature type="binding site" evidence="8">
    <location>
        <position position="146"/>
    </location>
    <ligand>
        <name>Mg(2+)</name>
        <dbReference type="ChEBI" id="CHEBI:18420"/>
    </ligand>
</feature>
<feature type="binding site" evidence="8">
    <location>
        <position position="170"/>
    </location>
    <ligand>
        <name>ATP</name>
        <dbReference type="ChEBI" id="CHEBI:30616"/>
    </ligand>
</feature>
<feature type="binding site" description="in other chain" evidence="8">
    <location>
        <position position="121"/>
    </location>
    <ligand>
        <name>deamido-NAD(+)</name>
        <dbReference type="ChEBI" id="CHEBI:58437"/>
        <note>ligand shared between two neighboring subunits</note>
    </ligand>
</feature>
<evidence type="ECO:0000256" key="7">
    <source>
        <dbReference type="ARBA" id="ARBA00023027"/>
    </source>
</evidence>
<evidence type="ECO:0000259" key="11">
    <source>
        <dbReference type="Pfam" id="PF02540"/>
    </source>
</evidence>
<evidence type="ECO:0000256" key="10">
    <source>
        <dbReference type="RuleBase" id="RU003812"/>
    </source>
</evidence>
<dbReference type="NCBIfam" id="NF010587">
    <property type="entry name" value="PRK13980.1"/>
    <property type="match status" value="1"/>
</dbReference>
<feature type="binding site" evidence="8">
    <location>
        <position position="192"/>
    </location>
    <ligand>
        <name>ATP</name>
        <dbReference type="ChEBI" id="CHEBI:30616"/>
    </ligand>
</feature>
<dbReference type="GO" id="GO:0004359">
    <property type="term" value="F:glutaminase activity"/>
    <property type="evidence" value="ECO:0007669"/>
    <property type="project" value="InterPro"/>
</dbReference>
<dbReference type="Pfam" id="PF02540">
    <property type="entry name" value="NAD_synthase"/>
    <property type="match status" value="1"/>
</dbReference>
<dbReference type="CDD" id="cd00553">
    <property type="entry name" value="NAD_synthase"/>
    <property type="match status" value="1"/>
</dbReference>
<evidence type="ECO:0000256" key="6">
    <source>
        <dbReference type="ARBA" id="ARBA00022842"/>
    </source>
</evidence>
<comment type="catalytic activity">
    <reaction evidence="8 10">
        <text>deamido-NAD(+) + NH4(+) + ATP = AMP + diphosphate + NAD(+) + H(+)</text>
        <dbReference type="Rhea" id="RHEA:21188"/>
        <dbReference type="ChEBI" id="CHEBI:15378"/>
        <dbReference type="ChEBI" id="CHEBI:28938"/>
        <dbReference type="ChEBI" id="CHEBI:30616"/>
        <dbReference type="ChEBI" id="CHEBI:33019"/>
        <dbReference type="ChEBI" id="CHEBI:57540"/>
        <dbReference type="ChEBI" id="CHEBI:58437"/>
        <dbReference type="ChEBI" id="CHEBI:456215"/>
        <dbReference type="EC" id="6.3.1.5"/>
    </reaction>
</comment>
<dbReference type="GO" id="GO:0046872">
    <property type="term" value="F:metal ion binding"/>
    <property type="evidence" value="ECO:0007669"/>
    <property type="project" value="UniProtKB-KW"/>
</dbReference>
<dbReference type="InterPro" id="IPR022310">
    <property type="entry name" value="NAD/GMP_synthase"/>
</dbReference>
<keyword evidence="3 8" id="KW-0479">Metal-binding</keyword>
<evidence type="ECO:0000256" key="9">
    <source>
        <dbReference type="RuleBase" id="RU003811"/>
    </source>
</evidence>
<dbReference type="GO" id="GO:0005737">
    <property type="term" value="C:cytoplasm"/>
    <property type="evidence" value="ECO:0007669"/>
    <property type="project" value="InterPro"/>
</dbReference>